<reference evidence="1" key="1">
    <citation type="submission" date="2018-06" db="EMBL/GenBank/DDBJ databases">
        <authorList>
            <person name="Zhirakovskaya E."/>
        </authorList>
    </citation>
    <scope>NUCLEOTIDE SEQUENCE</scope>
</reference>
<protein>
    <recommendedName>
        <fullName evidence="2">Type 4 fimbrial biogenesis protein PilX N-terminal domain-containing protein</fullName>
    </recommendedName>
</protein>
<evidence type="ECO:0008006" key="2">
    <source>
        <dbReference type="Google" id="ProtNLM"/>
    </source>
</evidence>
<evidence type="ECO:0000313" key="1">
    <source>
        <dbReference type="EMBL" id="VAX37709.1"/>
    </source>
</evidence>
<name>A0A3B1D671_9ZZZZ</name>
<accession>A0A3B1D671</accession>
<organism evidence="1">
    <name type="scientific">hydrothermal vent metagenome</name>
    <dbReference type="NCBI Taxonomy" id="652676"/>
    <lineage>
        <taxon>unclassified sequences</taxon>
        <taxon>metagenomes</taxon>
        <taxon>ecological metagenomes</taxon>
    </lineage>
</organism>
<proteinExistence type="predicted"/>
<gene>
    <name evidence="1" type="ORF">MNBD_UNCLBAC01-163</name>
</gene>
<dbReference type="EMBL" id="UOGJ01000136">
    <property type="protein sequence ID" value="VAX37709.1"/>
    <property type="molecule type" value="Genomic_DNA"/>
</dbReference>
<dbReference type="AlphaFoldDB" id="A0A3B1D671"/>
<sequence>MRNQKGSVLIISLVFISALAVLGASFLKISITDAKNAQRQMDQQRAFFLSEAGIQRASWLIKQDSGGSLKAYTSDPYLETFQLQGNGAALNSLESENINISILYTGNDIYQVGATAQVNGVTKTLSALNERYSPGKVFDYAYFINNWGWFYASIITAYGDVRSNGRFDFKYGPTVNSEIYAGYEVGINGSIYGYGSQTEYQYPDSDGLEMPNLNDLSYYENVATSKSGSIIINGLTLVNGVLGDDGGENENLVLIGTVTDPIEINGTVVIRGDVIVSGYITGQGTIYAGRNLYVPNNVIYVDGPATTKPTYPSGSPPDDSVIKTWVTDNKDKDLVGFAATENIVLGDYTKSSNQWIFNSYLYGMGDEDVGEDGIPGTSDTGEGDGVFTAQYEDLDGDGVKDNNYTSATLQTQVALSSFANLPSGMINYADIANNSETTLPDGNKIISGVYYTNHAMTGMLEGSTNVRGSIISKDEAIGINAMLTLDYDWRMHSKYTTGQNKLIDVGLPFSKEIETLRWWEN</sequence>